<dbReference type="PROSITE" id="PS51257">
    <property type="entry name" value="PROKAR_LIPOPROTEIN"/>
    <property type="match status" value="1"/>
</dbReference>
<comment type="caution">
    <text evidence="1">The sequence shown here is derived from an EMBL/GenBank/DDBJ whole genome shotgun (WGS) entry which is preliminary data.</text>
</comment>
<proteinExistence type="predicted"/>
<dbReference type="Proteomes" id="UP000578569">
    <property type="component" value="Unassembled WGS sequence"/>
</dbReference>
<protein>
    <submittedName>
        <fullName evidence="1">Uncharacterized protein</fullName>
    </submittedName>
</protein>
<gene>
    <name evidence="1" type="ORF">FHS50_001004</name>
</gene>
<dbReference type="RefSeq" id="WP_183933278.1">
    <property type="nucleotide sequence ID" value="NZ_JACICF010000001.1"/>
</dbReference>
<accession>A0A839YUS5</accession>
<reference evidence="1 2" key="1">
    <citation type="submission" date="2020-08" db="EMBL/GenBank/DDBJ databases">
        <title>Genomic Encyclopedia of Type Strains, Phase IV (KMG-IV): sequencing the most valuable type-strain genomes for metagenomic binning, comparative biology and taxonomic classification.</title>
        <authorList>
            <person name="Goeker M."/>
        </authorList>
    </citation>
    <scope>NUCLEOTIDE SEQUENCE [LARGE SCALE GENOMIC DNA]</scope>
    <source>
        <strain evidence="1 2">DSM 24194</strain>
    </source>
</reference>
<organism evidence="1 2">
    <name type="scientific">Sphingomicrobium lutaoense</name>
    <dbReference type="NCBI Taxonomy" id="515949"/>
    <lineage>
        <taxon>Bacteria</taxon>
        <taxon>Pseudomonadati</taxon>
        <taxon>Pseudomonadota</taxon>
        <taxon>Alphaproteobacteria</taxon>
        <taxon>Sphingomonadales</taxon>
        <taxon>Sphingomonadaceae</taxon>
        <taxon>Sphingomicrobium</taxon>
    </lineage>
</organism>
<sequence>MRIALALPFLLLAACGQDDEMATIGNDADVVANTVGVSADVTAIDAATDSDAGLPMPEVENEGE</sequence>
<name>A0A839YUS5_9SPHN</name>
<dbReference type="EMBL" id="JACICF010000001">
    <property type="protein sequence ID" value="MBB3763981.1"/>
    <property type="molecule type" value="Genomic_DNA"/>
</dbReference>
<evidence type="ECO:0000313" key="1">
    <source>
        <dbReference type="EMBL" id="MBB3763981.1"/>
    </source>
</evidence>
<keyword evidence="2" id="KW-1185">Reference proteome</keyword>
<evidence type="ECO:0000313" key="2">
    <source>
        <dbReference type="Proteomes" id="UP000578569"/>
    </source>
</evidence>
<dbReference type="AlphaFoldDB" id="A0A839YUS5"/>